<proteinExistence type="predicted"/>
<organism evidence="1 2">
    <name type="scientific">Arthrobacter caoxuetaonis</name>
    <dbReference type="NCBI Taxonomy" id="2886935"/>
    <lineage>
        <taxon>Bacteria</taxon>
        <taxon>Bacillati</taxon>
        <taxon>Actinomycetota</taxon>
        <taxon>Actinomycetes</taxon>
        <taxon>Micrococcales</taxon>
        <taxon>Micrococcaceae</taxon>
        <taxon>Arthrobacter</taxon>
    </lineage>
</organism>
<name>A0A9X1SDQ8_9MICC</name>
<evidence type="ECO:0000313" key="1">
    <source>
        <dbReference type="EMBL" id="MCC3299443.1"/>
    </source>
</evidence>
<comment type="caution">
    <text evidence="1">The sequence shown here is derived from an EMBL/GenBank/DDBJ whole genome shotgun (WGS) entry which is preliminary data.</text>
</comment>
<evidence type="ECO:0000313" key="2">
    <source>
        <dbReference type="Proteomes" id="UP001139158"/>
    </source>
</evidence>
<protein>
    <submittedName>
        <fullName evidence="1">Uncharacterized protein</fullName>
    </submittedName>
</protein>
<dbReference type="RefSeq" id="WP_227897429.1">
    <property type="nucleotide sequence ID" value="NZ_CP099467.1"/>
</dbReference>
<dbReference type="Proteomes" id="UP001139158">
    <property type="component" value="Unassembled WGS sequence"/>
</dbReference>
<keyword evidence="2" id="KW-1185">Reference proteome</keyword>
<sequence length="55" mass="5918">MTNDIPENEAAASIGTAVLCNELGDPVISELSEDDVWTISQLQDAEEEPMLRDAA</sequence>
<dbReference type="AlphaFoldDB" id="A0A9X1SDQ8"/>
<dbReference type="EMBL" id="JAJFZV010000018">
    <property type="protein sequence ID" value="MCC3299443.1"/>
    <property type="molecule type" value="Genomic_DNA"/>
</dbReference>
<gene>
    <name evidence="1" type="ORF">LJ757_16745</name>
</gene>
<accession>A0A9X1SDQ8</accession>
<reference evidence="1" key="1">
    <citation type="submission" date="2021-10" db="EMBL/GenBank/DDBJ databases">
        <title>Novel species in genus Arthrobacter.</title>
        <authorList>
            <person name="Liu Y."/>
        </authorList>
    </citation>
    <scope>NUCLEOTIDE SEQUENCE</scope>
    <source>
        <strain evidence="1">Zg-Y453</strain>
    </source>
</reference>